<reference evidence="7 8" key="4">
    <citation type="journal article" date="2011" name="BMC Genomics">
        <title>RNA-Seq improves annotation of protein-coding genes in the cucumber genome.</title>
        <authorList>
            <person name="Li Z."/>
            <person name="Zhang Z."/>
            <person name="Yan P."/>
            <person name="Huang S."/>
            <person name="Fei Z."/>
            <person name="Lin K."/>
        </authorList>
    </citation>
    <scope>NUCLEOTIDE SEQUENCE [LARGE SCALE GENOMIC DNA]</scope>
    <source>
        <strain evidence="8">cv. 9930</strain>
    </source>
</reference>
<reference evidence="7 8" key="2">
    <citation type="journal article" date="2009" name="PLoS ONE">
        <title>An integrated genetic and cytogenetic map of the cucumber genome.</title>
        <authorList>
            <person name="Ren Y."/>
            <person name="Zhang Z."/>
            <person name="Liu J."/>
            <person name="Staub J.E."/>
            <person name="Han Y."/>
            <person name="Cheng Z."/>
            <person name="Li X."/>
            <person name="Lu J."/>
            <person name="Miao H."/>
            <person name="Kang H."/>
            <person name="Xie B."/>
            <person name="Gu X."/>
            <person name="Wang X."/>
            <person name="Du Y."/>
            <person name="Jin W."/>
            <person name="Huang S."/>
        </authorList>
    </citation>
    <scope>NUCLEOTIDE SEQUENCE [LARGE SCALE GENOMIC DNA]</scope>
    <source>
        <strain evidence="8">cv. 9930</strain>
    </source>
</reference>
<dbReference type="GO" id="GO:0022857">
    <property type="term" value="F:transmembrane transporter activity"/>
    <property type="evidence" value="ECO:0000318"/>
    <property type="project" value="GO_Central"/>
</dbReference>
<feature type="transmembrane region" description="Helical" evidence="6">
    <location>
        <begin position="329"/>
        <end position="350"/>
    </location>
</feature>
<name>A0A0A0LUX8_CUCSA</name>
<dbReference type="GO" id="GO:0015211">
    <property type="term" value="F:purine nucleoside transmembrane transporter activity"/>
    <property type="evidence" value="ECO:0007669"/>
    <property type="project" value="UniProtKB-UniRule"/>
</dbReference>
<reference evidence="7 8" key="3">
    <citation type="journal article" date="2010" name="BMC Genomics">
        <title>Transcriptome sequencing and comparative analysis of cucumber flowers with different sex types.</title>
        <authorList>
            <person name="Guo S."/>
            <person name="Zheng Y."/>
            <person name="Joung J.G."/>
            <person name="Liu S."/>
            <person name="Zhang Z."/>
            <person name="Crasta O.R."/>
            <person name="Sobral B.W."/>
            <person name="Xu Y."/>
            <person name="Huang S."/>
            <person name="Fei Z."/>
        </authorList>
    </citation>
    <scope>NUCLEOTIDE SEQUENCE [LARGE SCALE GENOMIC DNA]</scope>
    <source>
        <strain evidence="8">cv. 9930</strain>
    </source>
</reference>
<dbReference type="Proteomes" id="UP000029981">
    <property type="component" value="Chromosome 1"/>
</dbReference>
<feature type="transmembrane region" description="Helical" evidence="6">
    <location>
        <begin position="301"/>
        <end position="324"/>
    </location>
</feature>
<evidence type="ECO:0000256" key="5">
    <source>
        <dbReference type="ARBA" id="ARBA00023136"/>
    </source>
</evidence>
<dbReference type="KEGG" id="csv:101217300"/>
<dbReference type="OrthoDB" id="1717816at2759"/>
<keyword evidence="2 6" id="KW-0813">Transport</keyword>
<dbReference type="PANTHER" id="PTHR31376:SF17">
    <property type="entry name" value="PURINE PERMEASE 21-RELATED"/>
    <property type="match status" value="1"/>
</dbReference>
<feature type="transmembrane region" description="Helical" evidence="6">
    <location>
        <begin position="222"/>
        <end position="242"/>
    </location>
</feature>
<comment type="subcellular location">
    <subcellularLocation>
        <location evidence="6">Membrane</location>
        <topology evidence="6">Multi-pass membrane protein</topology>
    </subcellularLocation>
</comment>
<dbReference type="InterPro" id="IPR030182">
    <property type="entry name" value="PUP_plant"/>
</dbReference>
<evidence type="ECO:0000313" key="8">
    <source>
        <dbReference type="Proteomes" id="UP000029981"/>
    </source>
</evidence>
<keyword evidence="8" id="KW-1185">Reference proteome</keyword>
<keyword evidence="4 6" id="KW-1133">Transmembrane helix</keyword>
<feature type="transmembrane region" description="Helical" evidence="6">
    <location>
        <begin position="53"/>
        <end position="74"/>
    </location>
</feature>
<evidence type="ECO:0000256" key="3">
    <source>
        <dbReference type="ARBA" id="ARBA00022692"/>
    </source>
</evidence>
<evidence type="ECO:0000256" key="1">
    <source>
        <dbReference type="ARBA" id="ARBA00006213"/>
    </source>
</evidence>
<dbReference type="eggNOG" id="ENOG502QVMQ">
    <property type="taxonomic scope" value="Eukaryota"/>
</dbReference>
<dbReference type="GO" id="GO:0016020">
    <property type="term" value="C:membrane"/>
    <property type="evidence" value="ECO:0007669"/>
    <property type="project" value="UniProtKB-SubCell"/>
</dbReference>
<evidence type="ECO:0000256" key="6">
    <source>
        <dbReference type="RuleBase" id="RU368015"/>
    </source>
</evidence>
<comment type="caution">
    <text evidence="6">Lacks conserved residue(s) required for the propagation of feature annotation.</text>
</comment>
<dbReference type="OMA" id="TWSAIVW"/>
<organism evidence="7 8">
    <name type="scientific">Cucumis sativus</name>
    <name type="common">Cucumber</name>
    <dbReference type="NCBI Taxonomy" id="3659"/>
    <lineage>
        <taxon>Eukaryota</taxon>
        <taxon>Viridiplantae</taxon>
        <taxon>Streptophyta</taxon>
        <taxon>Embryophyta</taxon>
        <taxon>Tracheophyta</taxon>
        <taxon>Spermatophyta</taxon>
        <taxon>Magnoliopsida</taxon>
        <taxon>eudicotyledons</taxon>
        <taxon>Gunneridae</taxon>
        <taxon>Pentapetalae</taxon>
        <taxon>rosids</taxon>
        <taxon>fabids</taxon>
        <taxon>Cucurbitales</taxon>
        <taxon>Cucurbitaceae</taxon>
        <taxon>Benincaseae</taxon>
        <taxon>Cucumis</taxon>
    </lineage>
</organism>
<dbReference type="GO" id="GO:0005345">
    <property type="term" value="F:purine nucleobase transmembrane transporter activity"/>
    <property type="evidence" value="ECO:0007669"/>
    <property type="project" value="UniProtKB-UniRule"/>
</dbReference>
<feature type="transmembrane region" description="Helical" evidence="6">
    <location>
        <begin position="131"/>
        <end position="155"/>
    </location>
</feature>
<keyword evidence="3 6" id="KW-0812">Transmembrane</keyword>
<dbReference type="Gramene" id="KGN65548">
    <property type="protein sequence ID" value="KGN65548"/>
    <property type="gene ID" value="Csa_1G445360"/>
</dbReference>
<proteinExistence type="inferred from homology"/>
<feature type="transmembrane region" description="Helical" evidence="6">
    <location>
        <begin position="86"/>
        <end position="105"/>
    </location>
</feature>
<keyword evidence="5 6" id="KW-0472">Membrane</keyword>
<comment type="similarity">
    <text evidence="1 6">Belongs to the purine permeases (TC 2.A.7.14) family.</text>
</comment>
<evidence type="ECO:0000256" key="4">
    <source>
        <dbReference type="ARBA" id="ARBA00022989"/>
    </source>
</evidence>
<sequence length="405" mass="44677">MGNHGELQLQFGKTEDEEKSMKVSPGKQTSSVNLIQQQPRISSTKTKGTYQRWLRIGVYIFLLLAGQSVGVMLGRLYFDKGGNSKWLATLVSLIGFPLLLPLYMIKSLNTSSPSSNITLQSNPPTSPAKLAFVYVSLGLLVALGCFLYSVGLMYLPVSTYSLICASQLAFNALFSYFFNGLVFTPFIVNSLVLLTISSSLLVFNTEHVSDGTDHLPVSRSKFITGFVCTVLASAGYGLMLSLTQLAFKKVIKKESFKAVMDMIIYQSIVASSVIFIGLFASGEWKTLKGEMDEFHLGKVSYLMILLWTTISWQLFTVGCVGLIFDVSSLFSNAISVLGLPIVPVFAVIFFHDKMNGIKIVAMILAVWGFVSYGYQNYLDDFKDSSKVENRDNSNEVSTEIVHVQP</sequence>
<dbReference type="AlphaFoldDB" id="A0A0A0LUX8"/>
<dbReference type="STRING" id="3659.A0A0A0LUX8"/>
<reference evidence="7 8" key="1">
    <citation type="journal article" date="2009" name="Nat. Genet.">
        <title>The genome of the cucumber, Cucumis sativus L.</title>
        <authorList>
            <person name="Huang S."/>
            <person name="Li R."/>
            <person name="Zhang Z."/>
            <person name="Li L."/>
            <person name="Gu X."/>
            <person name="Fan W."/>
            <person name="Lucas W.J."/>
            <person name="Wang X."/>
            <person name="Xie B."/>
            <person name="Ni P."/>
            <person name="Ren Y."/>
            <person name="Zhu H."/>
            <person name="Li J."/>
            <person name="Lin K."/>
            <person name="Jin W."/>
            <person name="Fei Z."/>
            <person name="Li G."/>
            <person name="Staub J."/>
            <person name="Kilian A."/>
            <person name="van der Vossen E.A."/>
            <person name="Wu Y."/>
            <person name="Guo J."/>
            <person name="He J."/>
            <person name="Jia Z."/>
            <person name="Ren Y."/>
            <person name="Tian G."/>
            <person name="Lu Y."/>
            <person name="Ruan J."/>
            <person name="Qian W."/>
            <person name="Wang M."/>
            <person name="Huang Q."/>
            <person name="Li B."/>
            <person name="Xuan Z."/>
            <person name="Cao J."/>
            <person name="Asan"/>
            <person name="Wu Z."/>
            <person name="Zhang J."/>
            <person name="Cai Q."/>
            <person name="Bai Y."/>
            <person name="Zhao B."/>
            <person name="Han Y."/>
            <person name="Li Y."/>
            <person name="Li X."/>
            <person name="Wang S."/>
            <person name="Shi Q."/>
            <person name="Liu S."/>
            <person name="Cho W.K."/>
            <person name="Kim J.Y."/>
            <person name="Xu Y."/>
            <person name="Heller-Uszynska K."/>
            <person name="Miao H."/>
            <person name="Cheng Z."/>
            <person name="Zhang S."/>
            <person name="Wu J."/>
            <person name="Yang Y."/>
            <person name="Kang H."/>
            <person name="Li M."/>
            <person name="Liang H."/>
            <person name="Ren X."/>
            <person name="Shi Z."/>
            <person name="Wen M."/>
            <person name="Jian M."/>
            <person name="Yang H."/>
            <person name="Zhang G."/>
            <person name="Yang Z."/>
            <person name="Chen R."/>
            <person name="Liu S."/>
            <person name="Li J."/>
            <person name="Ma L."/>
            <person name="Liu H."/>
            <person name="Zhou Y."/>
            <person name="Zhao J."/>
            <person name="Fang X."/>
            <person name="Li G."/>
            <person name="Fang L."/>
            <person name="Li Y."/>
            <person name="Liu D."/>
            <person name="Zheng H."/>
            <person name="Zhang Y."/>
            <person name="Qin N."/>
            <person name="Li Z."/>
            <person name="Yang G."/>
            <person name="Yang S."/>
            <person name="Bolund L."/>
            <person name="Kristiansen K."/>
            <person name="Zheng H."/>
            <person name="Li S."/>
            <person name="Zhang X."/>
            <person name="Yang H."/>
            <person name="Wang J."/>
            <person name="Sun R."/>
            <person name="Zhang B."/>
            <person name="Jiang S."/>
            <person name="Wang J."/>
            <person name="Du Y."/>
            <person name="Li S."/>
        </authorList>
    </citation>
    <scope>NUCLEOTIDE SEQUENCE [LARGE SCALE GENOMIC DNA]</scope>
    <source>
        <strain evidence="8">cv. 9930</strain>
    </source>
</reference>
<feature type="transmembrane region" description="Helical" evidence="6">
    <location>
        <begin position="176"/>
        <end position="202"/>
    </location>
</feature>
<evidence type="ECO:0000313" key="7">
    <source>
        <dbReference type="EMBL" id="KGN65548.1"/>
    </source>
</evidence>
<feature type="transmembrane region" description="Helical" evidence="6">
    <location>
        <begin position="263"/>
        <end position="281"/>
    </location>
</feature>
<accession>A0A0A0LUX8</accession>
<dbReference type="EMBL" id="CM002922">
    <property type="protein sequence ID" value="KGN65548.1"/>
    <property type="molecule type" value="Genomic_DNA"/>
</dbReference>
<feature type="transmembrane region" description="Helical" evidence="6">
    <location>
        <begin position="356"/>
        <end position="374"/>
    </location>
</feature>
<dbReference type="Pfam" id="PF16913">
    <property type="entry name" value="PUNUT"/>
    <property type="match status" value="1"/>
</dbReference>
<evidence type="ECO:0000256" key="2">
    <source>
        <dbReference type="ARBA" id="ARBA00022448"/>
    </source>
</evidence>
<protein>
    <recommendedName>
        <fullName evidence="6">Probable purine permease</fullName>
    </recommendedName>
</protein>
<gene>
    <name evidence="7" type="ORF">Csa_1G445360</name>
</gene>
<dbReference type="PANTHER" id="PTHR31376">
    <property type="entry name" value="OS09G0467300 PROTEIN-RELATED"/>
    <property type="match status" value="1"/>
</dbReference>